<keyword evidence="3 5" id="KW-1133">Transmembrane helix</keyword>
<evidence type="ECO:0000313" key="7">
    <source>
        <dbReference type="EMBL" id="MDI6100537.1"/>
    </source>
</evidence>
<evidence type="ECO:0000256" key="3">
    <source>
        <dbReference type="ARBA" id="ARBA00022989"/>
    </source>
</evidence>
<dbReference type="Proteomes" id="UP001241758">
    <property type="component" value="Unassembled WGS sequence"/>
</dbReference>
<dbReference type="SUPFAM" id="SSF103473">
    <property type="entry name" value="MFS general substrate transporter"/>
    <property type="match status" value="1"/>
</dbReference>
<dbReference type="InterPro" id="IPR036259">
    <property type="entry name" value="MFS_trans_sf"/>
</dbReference>
<dbReference type="InterPro" id="IPR051788">
    <property type="entry name" value="MFS_Transporter"/>
</dbReference>
<keyword evidence="8" id="KW-1185">Reference proteome</keyword>
<feature type="transmembrane region" description="Helical" evidence="5">
    <location>
        <begin position="275"/>
        <end position="295"/>
    </location>
</feature>
<dbReference type="Pfam" id="PF07690">
    <property type="entry name" value="MFS_1"/>
    <property type="match status" value="1"/>
</dbReference>
<evidence type="ECO:0000256" key="1">
    <source>
        <dbReference type="ARBA" id="ARBA00004651"/>
    </source>
</evidence>
<reference evidence="7 8" key="1">
    <citation type="submission" date="2023-05" db="EMBL/GenBank/DDBJ databases">
        <title>Actinoplanes sp. NEAU-A12 genome sequencing.</title>
        <authorList>
            <person name="Wang Z.-S."/>
        </authorList>
    </citation>
    <scope>NUCLEOTIDE SEQUENCE [LARGE SCALE GENOMIC DNA]</scope>
    <source>
        <strain evidence="7 8">NEAU-A12</strain>
    </source>
</reference>
<dbReference type="RefSeq" id="WP_282761360.1">
    <property type="nucleotide sequence ID" value="NZ_JASCTH010000011.1"/>
</dbReference>
<dbReference type="PROSITE" id="PS50850">
    <property type="entry name" value="MFS"/>
    <property type="match status" value="1"/>
</dbReference>
<feature type="transmembrane region" description="Helical" evidence="5">
    <location>
        <begin position="79"/>
        <end position="98"/>
    </location>
</feature>
<feature type="transmembrane region" description="Helical" evidence="5">
    <location>
        <begin position="240"/>
        <end position="263"/>
    </location>
</feature>
<proteinExistence type="predicted"/>
<keyword evidence="2 5" id="KW-0812">Transmembrane</keyword>
<evidence type="ECO:0000259" key="6">
    <source>
        <dbReference type="PROSITE" id="PS50850"/>
    </source>
</evidence>
<feature type="transmembrane region" description="Helical" evidence="5">
    <location>
        <begin position="362"/>
        <end position="380"/>
    </location>
</feature>
<protein>
    <submittedName>
        <fullName evidence="7">MFS transporter</fullName>
    </submittedName>
</protein>
<comment type="subcellular location">
    <subcellularLocation>
        <location evidence="1">Cell membrane</location>
        <topology evidence="1">Multi-pass membrane protein</topology>
    </subcellularLocation>
</comment>
<gene>
    <name evidence="7" type="ORF">QLQ12_18160</name>
</gene>
<comment type="caution">
    <text evidence="7">The sequence shown here is derived from an EMBL/GenBank/DDBJ whole genome shotgun (WGS) entry which is preliminary data.</text>
</comment>
<feature type="transmembrane region" description="Helical" evidence="5">
    <location>
        <begin position="166"/>
        <end position="188"/>
    </location>
</feature>
<evidence type="ECO:0000256" key="4">
    <source>
        <dbReference type="ARBA" id="ARBA00023136"/>
    </source>
</evidence>
<dbReference type="Gene3D" id="1.20.1250.20">
    <property type="entry name" value="MFS general substrate transporter like domains"/>
    <property type="match status" value="2"/>
</dbReference>
<organism evidence="7 8">
    <name type="scientific">Actinoplanes sandaracinus</name>
    <dbReference type="NCBI Taxonomy" id="3045177"/>
    <lineage>
        <taxon>Bacteria</taxon>
        <taxon>Bacillati</taxon>
        <taxon>Actinomycetota</taxon>
        <taxon>Actinomycetes</taxon>
        <taxon>Micromonosporales</taxon>
        <taxon>Micromonosporaceae</taxon>
        <taxon>Actinoplanes</taxon>
    </lineage>
</organism>
<feature type="transmembrane region" description="Helical" evidence="5">
    <location>
        <begin position="334"/>
        <end position="356"/>
    </location>
</feature>
<feature type="transmembrane region" description="Helical" evidence="5">
    <location>
        <begin position="209"/>
        <end position="228"/>
    </location>
</feature>
<feature type="domain" description="Major facilitator superfamily (MFS) profile" evidence="6">
    <location>
        <begin position="210"/>
        <end position="397"/>
    </location>
</feature>
<dbReference type="PANTHER" id="PTHR23514">
    <property type="entry name" value="BYPASS OF STOP CODON PROTEIN 6"/>
    <property type="match status" value="1"/>
</dbReference>
<keyword evidence="4 5" id="KW-0472">Membrane</keyword>
<feature type="transmembrane region" description="Helical" evidence="5">
    <location>
        <begin position="141"/>
        <end position="160"/>
    </location>
</feature>
<dbReference type="EMBL" id="JASCTH010000011">
    <property type="protein sequence ID" value="MDI6100537.1"/>
    <property type="molecule type" value="Genomic_DNA"/>
</dbReference>
<feature type="transmembrane region" description="Helical" evidence="5">
    <location>
        <begin position="49"/>
        <end position="67"/>
    </location>
</feature>
<name>A0ABT6WLC9_9ACTN</name>
<feature type="transmembrane region" description="Helical" evidence="5">
    <location>
        <begin position="104"/>
        <end position="129"/>
    </location>
</feature>
<sequence length="397" mass="39922">MNDVSGGGMPAGARARLIGAGYAAQGLGYAAVVTALPAFKDRQGIDDTFVSVVLLLVVVAAAGGSVLADRIAARWGSRYALASGLFVVGAALAGTTFWSPNAVFALIFLGYGIGLGAVDASLSMQGVLVQARLGRSVMSRLFAAYTAAAIAAALLMSASIETGAGAAVAVAVAALFAVLVGLVGWRSFEPGRTQRSSVVHAETGHSVRPVVLVCGMLVFTAFLVDSAVSTWSSVYLQDSLTAAASVAPLGYAAYQGAVLVSRLAADHVMPRAGRLILALGALAVCGVGCGLVVALPAIGAAITGFAIAGIGVGVLVPLAFSAAGEAARESSDEVIAKVNLFNYGGALLGAVLLGALSEPVGLRWAFLIPVIAVIATLPLARRLRHLAAYEPVPRPAV</sequence>
<dbReference type="InterPro" id="IPR011701">
    <property type="entry name" value="MFS"/>
</dbReference>
<accession>A0ABT6WLC9</accession>
<dbReference type="InterPro" id="IPR020846">
    <property type="entry name" value="MFS_dom"/>
</dbReference>
<feature type="transmembrane region" description="Helical" evidence="5">
    <location>
        <begin position="301"/>
        <end position="322"/>
    </location>
</feature>
<evidence type="ECO:0000313" key="8">
    <source>
        <dbReference type="Proteomes" id="UP001241758"/>
    </source>
</evidence>
<dbReference type="PANTHER" id="PTHR23514:SF13">
    <property type="entry name" value="INNER MEMBRANE PROTEIN YBJJ"/>
    <property type="match status" value="1"/>
</dbReference>
<evidence type="ECO:0000256" key="5">
    <source>
        <dbReference type="SAM" id="Phobius"/>
    </source>
</evidence>
<evidence type="ECO:0000256" key="2">
    <source>
        <dbReference type="ARBA" id="ARBA00022692"/>
    </source>
</evidence>